<evidence type="ECO:0000259" key="2">
    <source>
        <dbReference type="Pfam" id="PF00487"/>
    </source>
</evidence>
<protein>
    <recommendedName>
        <fullName evidence="2">Fatty acid desaturase domain-containing protein</fullName>
    </recommendedName>
</protein>
<proteinExistence type="predicted"/>
<accession>A0A1F7GGR8</accession>
<dbReference type="Pfam" id="PF00487">
    <property type="entry name" value="FA_desaturase"/>
    <property type="match status" value="1"/>
</dbReference>
<sequence>MARRITKQSDIRNSRVINPREGLQMYIELRNEVTKSKILKRSYIYYFFITCLEFLGFGFFLYQLVIQRNPWLTFFTSLGIAFFSVRIGGLIHDAGHRAIFRSTKLNDLFGYFCSFIIAFPYSVWRVKHNAHHAHVNEEDEDPDLEIPFSFTERSYKRNNFFVKVVRKYQVWLYYLLGPLVSFTIRLKSFWFYRKNFTPRLSVEILLLVFGLAVWYIVPFFIFPFWKALLFFVVINFVGGFYMLNIFAPNHKGMPQLKKGLKLSFVEHQIITSRNIYGHWLTDYMYLGLNYQIEHHLFPNCPRNKLHLLTPLIKKFCQKYRLAYTSMSFLDSNRFILSELNAVSQTKK</sequence>
<feature type="transmembrane region" description="Helical" evidence="1">
    <location>
        <begin position="108"/>
        <end position="124"/>
    </location>
</feature>
<dbReference type="GO" id="GO:0016717">
    <property type="term" value="F:oxidoreductase activity, acting on paired donors, with oxidation of a pair of donors resulting in the reduction of molecular oxygen to two molecules of water"/>
    <property type="evidence" value="ECO:0007669"/>
    <property type="project" value="TreeGrafter"/>
</dbReference>
<dbReference type="Proteomes" id="UP000177026">
    <property type="component" value="Unassembled WGS sequence"/>
</dbReference>
<evidence type="ECO:0000256" key="1">
    <source>
        <dbReference type="SAM" id="Phobius"/>
    </source>
</evidence>
<dbReference type="AlphaFoldDB" id="A0A1F7GGR8"/>
<dbReference type="GO" id="GO:0016020">
    <property type="term" value="C:membrane"/>
    <property type="evidence" value="ECO:0007669"/>
    <property type="project" value="TreeGrafter"/>
</dbReference>
<dbReference type="PANTHER" id="PTHR19353:SF19">
    <property type="entry name" value="DELTA(5) FATTY ACID DESATURASE C-RELATED"/>
    <property type="match status" value="1"/>
</dbReference>
<feature type="transmembrane region" description="Helical" evidence="1">
    <location>
        <begin position="228"/>
        <end position="247"/>
    </location>
</feature>
<feature type="transmembrane region" description="Helical" evidence="1">
    <location>
        <begin position="43"/>
        <end position="65"/>
    </location>
</feature>
<feature type="transmembrane region" description="Helical" evidence="1">
    <location>
        <begin position="71"/>
        <end position="88"/>
    </location>
</feature>
<dbReference type="InterPro" id="IPR012171">
    <property type="entry name" value="Fatty_acid_desaturase"/>
</dbReference>
<dbReference type="CDD" id="cd03506">
    <property type="entry name" value="Delta6-FADS-like"/>
    <property type="match status" value="1"/>
</dbReference>
<keyword evidence="1" id="KW-0812">Transmembrane</keyword>
<dbReference type="EMBL" id="MFZI01000076">
    <property type="protein sequence ID" value="OGK18065.1"/>
    <property type="molecule type" value="Genomic_DNA"/>
</dbReference>
<feature type="domain" description="Fatty acid desaturase" evidence="2">
    <location>
        <begin position="70"/>
        <end position="325"/>
    </location>
</feature>
<comment type="caution">
    <text evidence="3">The sequence shown here is derived from an EMBL/GenBank/DDBJ whole genome shotgun (WGS) entry which is preliminary data.</text>
</comment>
<keyword evidence="1" id="KW-1133">Transmembrane helix</keyword>
<dbReference type="GO" id="GO:0008610">
    <property type="term" value="P:lipid biosynthetic process"/>
    <property type="evidence" value="ECO:0007669"/>
    <property type="project" value="UniProtKB-ARBA"/>
</dbReference>
<evidence type="ECO:0000313" key="3">
    <source>
        <dbReference type="EMBL" id="OGK18065.1"/>
    </source>
</evidence>
<keyword evidence="1" id="KW-0472">Membrane</keyword>
<organism evidence="3 4">
    <name type="scientific">Candidatus Roizmanbacteria bacterium RIFCSPHIGHO2_01_FULL_39_8</name>
    <dbReference type="NCBI Taxonomy" id="1802033"/>
    <lineage>
        <taxon>Bacteria</taxon>
        <taxon>Candidatus Roizmaniibacteriota</taxon>
    </lineage>
</organism>
<evidence type="ECO:0000313" key="4">
    <source>
        <dbReference type="Proteomes" id="UP000177026"/>
    </source>
</evidence>
<feature type="transmembrane region" description="Helical" evidence="1">
    <location>
        <begin position="204"/>
        <end position="222"/>
    </location>
</feature>
<feature type="transmembrane region" description="Helical" evidence="1">
    <location>
        <begin position="171"/>
        <end position="192"/>
    </location>
</feature>
<dbReference type="InterPro" id="IPR005804">
    <property type="entry name" value="FA_desaturase_dom"/>
</dbReference>
<gene>
    <name evidence="3" type="ORF">A2866_02960</name>
</gene>
<dbReference type="PANTHER" id="PTHR19353">
    <property type="entry name" value="FATTY ACID DESATURASE 2"/>
    <property type="match status" value="1"/>
</dbReference>
<reference evidence="3 4" key="1">
    <citation type="journal article" date="2016" name="Nat. Commun.">
        <title>Thousands of microbial genomes shed light on interconnected biogeochemical processes in an aquifer system.</title>
        <authorList>
            <person name="Anantharaman K."/>
            <person name="Brown C.T."/>
            <person name="Hug L.A."/>
            <person name="Sharon I."/>
            <person name="Castelle C.J."/>
            <person name="Probst A.J."/>
            <person name="Thomas B.C."/>
            <person name="Singh A."/>
            <person name="Wilkins M.J."/>
            <person name="Karaoz U."/>
            <person name="Brodie E.L."/>
            <person name="Williams K.H."/>
            <person name="Hubbard S.S."/>
            <person name="Banfield J.F."/>
        </authorList>
    </citation>
    <scope>NUCLEOTIDE SEQUENCE [LARGE SCALE GENOMIC DNA]</scope>
</reference>
<name>A0A1F7GGR8_9BACT</name>